<evidence type="ECO:0000256" key="1">
    <source>
        <dbReference type="ARBA" id="ARBA00004141"/>
    </source>
</evidence>
<organism evidence="7 8">
    <name type="scientific">Sporidiobolus salmonicolor</name>
    <name type="common">Yeast-like fungus</name>
    <name type="synonym">Sporobolomyces salmonicolor</name>
    <dbReference type="NCBI Taxonomy" id="5005"/>
    <lineage>
        <taxon>Eukaryota</taxon>
        <taxon>Fungi</taxon>
        <taxon>Dikarya</taxon>
        <taxon>Basidiomycota</taxon>
        <taxon>Pucciniomycotina</taxon>
        <taxon>Microbotryomycetes</taxon>
        <taxon>Sporidiobolales</taxon>
        <taxon>Sporidiobolaceae</taxon>
        <taxon>Sporobolomyces</taxon>
    </lineage>
</organism>
<comment type="subcellular location">
    <subcellularLocation>
        <location evidence="1">Membrane</location>
        <topology evidence="1">Multi-pass membrane protein</topology>
    </subcellularLocation>
</comment>
<keyword evidence="2 5" id="KW-0812">Transmembrane</keyword>
<gene>
    <name evidence="7" type="primary">SPOSA6832_04576</name>
</gene>
<dbReference type="OrthoDB" id="68611at2759"/>
<feature type="transmembrane region" description="Helical" evidence="5">
    <location>
        <begin position="609"/>
        <end position="626"/>
    </location>
</feature>
<dbReference type="InterPro" id="IPR049453">
    <property type="entry name" value="Memb_transporter_dom"/>
</dbReference>
<dbReference type="Pfam" id="PF13515">
    <property type="entry name" value="FUSC_2"/>
    <property type="match status" value="1"/>
</dbReference>
<keyword evidence="3 5" id="KW-1133">Transmembrane helix</keyword>
<dbReference type="PANTHER" id="PTHR47804">
    <property type="entry name" value="60S RIBOSOMAL PROTEIN L19"/>
    <property type="match status" value="1"/>
</dbReference>
<evidence type="ECO:0000256" key="2">
    <source>
        <dbReference type="ARBA" id="ARBA00022692"/>
    </source>
</evidence>
<sequence length="981" mass="109177">MSVLFDKWGLLQVAHVLVLVVWLGGGYALLAYAKVVMNKPNISTACSLVSLVCSPIITKEGAFHIGQFQSQAILQVMLLALCGSVVSNAVCFLVWPKSATSKLHLRKVLIRLPDAIRTDLNRTLNSFSTLLDMLTKTFLLDDITTHPEDLKKAIDSHQSSFTTLKASLSQAKYEFFDSRMAGTTRAYDQAVASMTRLAQGLTGMRAGCTLQWELIMAKEEGKLGPAAKGKEGSDTRGDQGAERQHLLDEAVVLDMFRERVGPSLRQLTCPFPLVSRSIADDGHVSVQHTSKEVLALLRTSFVQTKAGSPTRKALQHGDDLEADALPAESLLRLRSELEQSLLMFKREHSRAVKILYRSLPSQTIYGVDDLDFVDPFADFNRRTKTASGEGPNENLFRIYHFCFNYEEWAAELLHLVGVFIELRTTEELVERQSIEREKRFGTLAGIARLLRLNAGAAHHGPSTRPRIDASIRHQFARAMSNPRSKRRSIFPEIVDGALSSHLADSAGLSLVSRIKHTFWRFGWYLRQPNIRFAVKTGAGVAVLSSAAFIPSLRPIWLEWKGEWALISYMVIMAPSTGSTNFLALMRVFGTALGAAVAVGFYLSFPENPYVLPLLGALFSAPCFFVAITRPQYAPSSRFVLLTFNLTCLYCFNLREIDTHVVSIAFHRFVAVTVGVLYGLLANTYVWPFEARRELRKGLSECGMLVAVCETISAADALSRRRFFINASYLYEQIIRVYSAPPPSLAQAYSIPRSASEDADESTSLLGRQAQMELERAAEDFVAMELELQLTLIRVSGLLAATPHEPRLKGPFPVAEYQKVLSSCQTLLDLLTAVARMTHREAWFAAVRRDFVIPVNKERREMVRPSRLLAMLPSRLSLTRARRPQVGNIVLYFSILSSAVSLKSPLPAYLPPAAEARQRLVAKLQGLEVVKRRLVRGGSESLLYYAYIIVIKDVIAQLDELGRSFQQLFGIIGTGLSFFALD</sequence>
<protein>
    <submittedName>
        <fullName evidence="7">SPOSA6832_04576-mRNA-1:cds</fullName>
    </submittedName>
</protein>
<feature type="transmembrane region" description="Helical" evidence="5">
    <location>
        <begin position="638"/>
        <end position="656"/>
    </location>
</feature>
<feature type="transmembrane region" description="Helical" evidence="5">
    <location>
        <begin position="12"/>
        <end position="33"/>
    </location>
</feature>
<dbReference type="EMBL" id="CENE01000033">
    <property type="protein sequence ID" value="CEQ42719.1"/>
    <property type="molecule type" value="Genomic_DNA"/>
</dbReference>
<dbReference type="Proteomes" id="UP000243876">
    <property type="component" value="Unassembled WGS sequence"/>
</dbReference>
<accession>A0A0D6ES04</accession>
<keyword evidence="8" id="KW-1185">Reference proteome</keyword>
<evidence type="ECO:0000256" key="4">
    <source>
        <dbReference type="ARBA" id="ARBA00023136"/>
    </source>
</evidence>
<feature type="transmembrane region" description="Helical" evidence="5">
    <location>
        <begin position="581"/>
        <end position="603"/>
    </location>
</feature>
<feature type="non-terminal residue" evidence="7">
    <location>
        <position position="1"/>
    </location>
</feature>
<dbReference type="InterPro" id="IPR052430">
    <property type="entry name" value="IVT-Associated"/>
</dbReference>
<feature type="transmembrane region" description="Helical" evidence="5">
    <location>
        <begin position="668"/>
        <end position="686"/>
    </location>
</feature>
<keyword evidence="4 5" id="KW-0472">Membrane</keyword>
<dbReference type="GO" id="GO:0016020">
    <property type="term" value="C:membrane"/>
    <property type="evidence" value="ECO:0007669"/>
    <property type="project" value="UniProtKB-SubCell"/>
</dbReference>
<name>A0A0D6ES04_SPOSA</name>
<proteinExistence type="predicted"/>
<dbReference type="PANTHER" id="PTHR47804:SF1">
    <property type="entry name" value="DUF2421 DOMAIN-CONTAINING PROTEIN"/>
    <property type="match status" value="1"/>
</dbReference>
<feature type="domain" description="Integral membrane bound transporter" evidence="6">
    <location>
        <begin position="546"/>
        <end position="680"/>
    </location>
</feature>
<evidence type="ECO:0000313" key="7">
    <source>
        <dbReference type="EMBL" id="CEQ42719.1"/>
    </source>
</evidence>
<dbReference type="AlphaFoldDB" id="A0A0D6ES04"/>
<feature type="transmembrane region" description="Helical" evidence="5">
    <location>
        <begin position="72"/>
        <end position="95"/>
    </location>
</feature>
<evidence type="ECO:0000256" key="3">
    <source>
        <dbReference type="ARBA" id="ARBA00022989"/>
    </source>
</evidence>
<evidence type="ECO:0000313" key="8">
    <source>
        <dbReference type="Proteomes" id="UP000243876"/>
    </source>
</evidence>
<reference evidence="8" key="1">
    <citation type="submission" date="2015-02" db="EMBL/GenBank/DDBJ databases">
        <authorList>
            <person name="Gon?alves P."/>
        </authorList>
    </citation>
    <scope>NUCLEOTIDE SEQUENCE [LARGE SCALE GENOMIC DNA]</scope>
</reference>
<evidence type="ECO:0000256" key="5">
    <source>
        <dbReference type="SAM" id="Phobius"/>
    </source>
</evidence>
<evidence type="ECO:0000259" key="6">
    <source>
        <dbReference type="Pfam" id="PF13515"/>
    </source>
</evidence>